<dbReference type="Bgee" id="ENSORLG00000024762">
    <property type="expression patterns" value="Expressed in gastrula and 4 other cell types or tissues"/>
</dbReference>
<dbReference type="GO" id="GO:0015031">
    <property type="term" value="P:protein transport"/>
    <property type="evidence" value="ECO:0000318"/>
    <property type="project" value="GO_Central"/>
</dbReference>
<dbReference type="SMART" id="SM01017">
    <property type="entry name" value="Arrestin_C"/>
    <property type="match status" value="1"/>
</dbReference>
<keyword evidence="3" id="KW-1133">Transmembrane helix</keyword>
<dbReference type="Ensembl" id="ENSORLT00000044409.1">
    <property type="protein sequence ID" value="ENSORLP00000038876.1"/>
    <property type="gene ID" value="ENSORLG00000024762.1"/>
</dbReference>
<feature type="compositionally biased region" description="Low complexity" evidence="2">
    <location>
        <begin position="498"/>
        <end position="520"/>
    </location>
</feature>
<evidence type="ECO:0000256" key="1">
    <source>
        <dbReference type="ARBA" id="ARBA00005298"/>
    </source>
</evidence>
<feature type="compositionally biased region" description="Polar residues" evidence="2">
    <location>
        <begin position="608"/>
        <end position="621"/>
    </location>
</feature>
<dbReference type="GO" id="GO:0007399">
    <property type="term" value="P:nervous system development"/>
    <property type="evidence" value="ECO:0007669"/>
    <property type="project" value="UniProtKB-ARBA"/>
</dbReference>
<dbReference type="PANTHER" id="PTHR11188">
    <property type="entry name" value="ARRESTIN DOMAIN CONTAINING PROTEIN"/>
    <property type="match status" value="1"/>
</dbReference>
<keyword evidence="3" id="KW-0812">Transmembrane</keyword>
<feature type="compositionally biased region" description="Low complexity" evidence="2">
    <location>
        <begin position="570"/>
        <end position="606"/>
    </location>
</feature>
<accession>A0A3B3I507</accession>
<reference evidence="5 6" key="1">
    <citation type="journal article" date="2007" name="Nature">
        <title>The medaka draft genome and insights into vertebrate genome evolution.</title>
        <authorList>
            <person name="Kasahara M."/>
            <person name="Naruse K."/>
            <person name="Sasaki S."/>
            <person name="Nakatani Y."/>
            <person name="Qu W."/>
            <person name="Ahsan B."/>
            <person name="Yamada T."/>
            <person name="Nagayasu Y."/>
            <person name="Doi K."/>
            <person name="Kasai Y."/>
            <person name="Jindo T."/>
            <person name="Kobayashi D."/>
            <person name="Shimada A."/>
            <person name="Toyoda A."/>
            <person name="Kuroki Y."/>
            <person name="Fujiyama A."/>
            <person name="Sasaki T."/>
            <person name="Shimizu A."/>
            <person name="Asakawa S."/>
            <person name="Shimizu N."/>
            <person name="Hashimoto S."/>
            <person name="Yang J."/>
            <person name="Lee Y."/>
            <person name="Matsushima K."/>
            <person name="Sugano S."/>
            <person name="Sakaizumi M."/>
            <person name="Narita T."/>
            <person name="Ohishi K."/>
            <person name="Haga S."/>
            <person name="Ohta F."/>
            <person name="Nomoto H."/>
            <person name="Nogata K."/>
            <person name="Morishita T."/>
            <person name="Endo T."/>
            <person name="Shin-I T."/>
            <person name="Takeda H."/>
            <person name="Morishita S."/>
            <person name="Kohara Y."/>
        </authorList>
    </citation>
    <scope>NUCLEOTIDE SEQUENCE [LARGE SCALE GENOMIC DNA]</scope>
    <source>
        <strain evidence="5 6">Hd-rR</strain>
    </source>
</reference>
<reference evidence="5" key="3">
    <citation type="submission" date="2025-09" db="UniProtKB">
        <authorList>
            <consortium name="Ensembl"/>
        </authorList>
    </citation>
    <scope>IDENTIFICATION</scope>
    <source>
        <strain evidence="5">Hd-rR</strain>
    </source>
</reference>
<protein>
    <recommendedName>
        <fullName evidence="4">Arrestin C-terminal-like domain-containing protein</fullName>
    </recommendedName>
</protein>
<dbReference type="AlphaFoldDB" id="A0A3B3I507"/>
<dbReference type="InterPro" id="IPR050357">
    <property type="entry name" value="Arrestin_domain-protein"/>
</dbReference>
<sequence>MTQEGSCLSELQLFSFSSGLHCLVFLFFSRLKMTIKTFEIHYNAINIQKTFTNGDTMTGKVVLETTKGLKIKSLVFVGKGRARVCWRENQGDKHHVYWANEKFYSVKHHVLAGTVFIGKGRHEFLFSFKIPERDMPSTFNSPVGKVIHKVKAELKQSLKLTKKAKAHFTFSGLIGCKDKGLSSGSGNVSLDVHTPKRGYMQGEALSFKVEINNCSSSSVKPKFELYEKRSYFAQGHKKQETNKILNGRIDDGSSQESGHLSKTITIPAQLAPSILNCSIIKLEYRLRVSIYLDIEFAKDPEVKLPIVVLPMFQPEVIPPANTANAIGNPQQPGSCFTWQLNSGFVQQPGSGFIQVPASGLPRQLSLSYPSQPGMGFAQQPGSGFAQQPGSGFAQQPGSGFAQQPGSGFAQQPGSGFAQQPGSGFAQQPGSGFAQQPGSGFAQQPGSGFAQQPGSGFAQQPGSGFAQQLGSGFAQQPGSGFAQQPGSGFAQQPGSGFAQQPGSGFPQQPGSGFPQQPGSGFAQQPGSGFAQQPGSGFARQLSSGFTSQPGSGFARQLSSSFTSKPGMDFAQQTGSNSPQQPGSGFPQQPGSDFAQQPGSGFPQQPGSVFPQQLSSDFPNQPGSGFALPPLDPPPDYEECEIDPPPSYREIEKQ</sequence>
<comment type="similarity">
    <text evidence="1">Belongs to the arrestin family.</text>
</comment>
<dbReference type="InterPro" id="IPR014756">
    <property type="entry name" value="Ig_E-set"/>
</dbReference>
<feature type="transmembrane region" description="Helical" evidence="3">
    <location>
        <begin position="12"/>
        <end position="31"/>
    </location>
</feature>
<keyword evidence="3" id="KW-0472">Membrane</keyword>
<evidence type="ECO:0000313" key="6">
    <source>
        <dbReference type="Proteomes" id="UP000001038"/>
    </source>
</evidence>
<dbReference type="InterPro" id="IPR011021">
    <property type="entry name" value="Arrestin-like_N"/>
</dbReference>
<gene>
    <name evidence="5" type="primary">LOC110015622</name>
</gene>
<dbReference type="Gene3D" id="2.60.40.640">
    <property type="match status" value="2"/>
</dbReference>
<evidence type="ECO:0000256" key="3">
    <source>
        <dbReference type="SAM" id="Phobius"/>
    </source>
</evidence>
<evidence type="ECO:0000313" key="5">
    <source>
        <dbReference type="Ensembl" id="ENSORLP00000038876.1"/>
    </source>
</evidence>
<proteinExistence type="inferred from homology"/>
<dbReference type="STRING" id="8090.ENSORLP00000038876"/>
<feature type="region of interest" description="Disordered" evidence="2">
    <location>
        <begin position="369"/>
        <end position="652"/>
    </location>
</feature>
<dbReference type="GeneTree" id="ENSGT00940000165930"/>
<dbReference type="SUPFAM" id="SSF81296">
    <property type="entry name" value="E set domains"/>
    <property type="match status" value="2"/>
</dbReference>
<dbReference type="InterPro" id="IPR011022">
    <property type="entry name" value="Arrestin_C-like"/>
</dbReference>
<keyword evidence="6" id="KW-1185">Reference proteome</keyword>
<feature type="compositionally biased region" description="Polar residues" evidence="2">
    <location>
        <begin position="379"/>
        <end position="497"/>
    </location>
</feature>
<dbReference type="Pfam" id="PF02752">
    <property type="entry name" value="Arrestin_C"/>
    <property type="match status" value="1"/>
</dbReference>
<dbReference type="InParanoid" id="A0A3B3I507"/>
<name>A0A3B3I507_ORYLA</name>
<feature type="compositionally biased region" description="Polar residues" evidence="2">
    <location>
        <begin position="521"/>
        <end position="562"/>
    </location>
</feature>
<dbReference type="InterPro" id="IPR014752">
    <property type="entry name" value="Arrestin-like_C"/>
</dbReference>
<dbReference type="GO" id="GO:0005886">
    <property type="term" value="C:plasma membrane"/>
    <property type="evidence" value="ECO:0000318"/>
    <property type="project" value="GO_Central"/>
</dbReference>
<dbReference type="Proteomes" id="UP000001038">
    <property type="component" value="Chromosome 9"/>
</dbReference>
<evidence type="ECO:0000259" key="4">
    <source>
        <dbReference type="SMART" id="SM01017"/>
    </source>
</evidence>
<reference evidence="5" key="2">
    <citation type="submission" date="2025-08" db="UniProtKB">
        <authorList>
            <consortium name="Ensembl"/>
        </authorList>
    </citation>
    <scope>IDENTIFICATION</scope>
    <source>
        <strain evidence="5">Hd-rR</strain>
    </source>
</reference>
<dbReference type="GO" id="GO:0005737">
    <property type="term" value="C:cytoplasm"/>
    <property type="evidence" value="ECO:0000318"/>
    <property type="project" value="GO_Central"/>
</dbReference>
<dbReference type="Pfam" id="PF00339">
    <property type="entry name" value="Arrestin_N"/>
    <property type="match status" value="1"/>
</dbReference>
<evidence type="ECO:0000256" key="2">
    <source>
        <dbReference type="SAM" id="MobiDB-lite"/>
    </source>
</evidence>
<organism evidence="5 6">
    <name type="scientific">Oryzias latipes</name>
    <name type="common">Japanese rice fish</name>
    <name type="synonym">Japanese killifish</name>
    <dbReference type="NCBI Taxonomy" id="8090"/>
    <lineage>
        <taxon>Eukaryota</taxon>
        <taxon>Metazoa</taxon>
        <taxon>Chordata</taxon>
        <taxon>Craniata</taxon>
        <taxon>Vertebrata</taxon>
        <taxon>Euteleostomi</taxon>
        <taxon>Actinopterygii</taxon>
        <taxon>Neopterygii</taxon>
        <taxon>Teleostei</taxon>
        <taxon>Neoteleostei</taxon>
        <taxon>Acanthomorphata</taxon>
        <taxon>Ovalentaria</taxon>
        <taxon>Atherinomorphae</taxon>
        <taxon>Beloniformes</taxon>
        <taxon>Adrianichthyidae</taxon>
        <taxon>Oryziinae</taxon>
        <taxon>Oryzias</taxon>
    </lineage>
</organism>
<dbReference type="PANTHER" id="PTHR11188:SF135">
    <property type="entry name" value="ARRESTIN DOMAIN CONTAINING 3-LIKE-RELATED"/>
    <property type="match status" value="1"/>
</dbReference>
<feature type="domain" description="Arrestin C-terminal-like" evidence="4">
    <location>
        <begin position="184"/>
        <end position="311"/>
    </location>
</feature>